<dbReference type="InterPro" id="IPR048424">
    <property type="entry name" value="YqbF_HeH"/>
</dbReference>
<dbReference type="Pfam" id="PF21488">
    <property type="entry name" value="YqbF_HeH"/>
    <property type="match status" value="1"/>
</dbReference>
<dbReference type="RefSeq" id="WP_283078193.1">
    <property type="nucleotide sequence ID" value="NZ_CP121671.1"/>
</dbReference>
<dbReference type="InterPro" id="IPR036269">
    <property type="entry name" value="Rho_N_sf"/>
</dbReference>
<protein>
    <recommendedName>
        <fullName evidence="1">YqbF C-terminal domain-containing protein</fullName>
    </recommendedName>
</protein>
<feature type="domain" description="YqbF C-terminal" evidence="1">
    <location>
        <begin position="56"/>
        <end position="94"/>
    </location>
</feature>
<dbReference type="SUPFAM" id="SSF68912">
    <property type="entry name" value="Rho N-terminal domain-like"/>
    <property type="match status" value="1"/>
</dbReference>
<sequence length="97" mass="11272">MPVYVAQAYLTKDGKVFEPGKEIELTEEQGKKLKDKVELRETEEVKAPDENPEKYTENSLRKLSADEQKEIVTELDGNLEELTNEDKRVEFILENQE</sequence>
<dbReference type="EMBL" id="CP121671">
    <property type="protein sequence ID" value="WFT76239.1"/>
    <property type="molecule type" value="Genomic_DNA"/>
</dbReference>
<evidence type="ECO:0000313" key="3">
    <source>
        <dbReference type="Proteomes" id="UP001221597"/>
    </source>
</evidence>
<keyword evidence="3" id="KW-1185">Reference proteome</keyword>
<organism evidence="2 3">
    <name type="scientific">Halobacillus naozhouensis</name>
    <dbReference type="NCBI Taxonomy" id="554880"/>
    <lineage>
        <taxon>Bacteria</taxon>
        <taxon>Bacillati</taxon>
        <taxon>Bacillota</taxon>
        <taxon>Bacilli</taxon>
        <taxon>Bacillales</taxon>
        <taxon>Bacillaceae</taxon>
        <taxon>Halobacillus</taxon>
    </lineage>
</organism>
<evidence type="ECO:0000313" key="2">
    <source>
        <dbReference type="EMBL" id="WFT76239.1"/>
    </source>
</evidence>
<evidence type="ECO:0000259" key="1">
    <source>
        <dbReference type="Pfam" id="PF21488"/>
    </source>
</evidence>
<dbReference type="Proteomes" id="UP001221597">
    <property type="component" value="Chromosome"/>
</dbReference>
<name>A0ABY8J470_9BACI</name>
<reference evidence="2 3" key="1">
    <citation type="submission" date="2023-04" db="EMBL/GenBank/DDBJ databases">
        <title>Genome sequence of Halobacillus naozhouensis KACC 21980.</title>
        <authorList>
            <person name="Kim S."/>
            <person name="Heo J."/>
            <person name="Kwon S.-W."/>
        </authorList>
    </citation>
    <scope>NUCLEOTIDE SEQUENCE [LARGE SCALE GENOMIC DNA]</scope>
    <source>
        <strain evidence="2 3">KCTC 13234</strain>
    </source>
</reference>
<dbReference type="Gene3D" id="1.10.720.10">
    <property type="match status" value="1"/>
</dbReference>
<accession>A0ABY8J470</accession>
<gene>
    <name evidence="2" type="ORF">P9989_07715</name>
</gene>
<proteinExistence type="predicted"/>